<evidence type="ECO:0000259" key="8">
    <source>
        <dbReference type="Pfam" id="PF01094"/>
    </source>
</evidence>
<dbReference type="Pfam" id="PF01094">
    <property type="entry name" value="ANF_receptor"/>
    <property type="match status" value="1"/>
</dbReference>
<evidence type="ECO:0000313" key="9">
    <source>
        <dbReference type="EMBL" id="CAD8461259.1"/>
    </source>
</evidence>
<sequence>MFRFSGLGLFLLAGLGVEPLHVGVMLNVVTGPPVLPSQTRTVIGYFQNYLKSRPDILKKLRLPLINYTYFPVSSSNVSNVATSLANDVDIDVILAPYSSGQTFATAQAVQLANPSKPILSAGAASENLFYTTDSSGTRTRVYPNLITPLQIAPGYMSEFITVARYNGASTVAIVHVRASFHAQVCAGAKDTAESAGMSVVNYDTISIYSSKTEANAIWAKLIASYKQSKPDVIIVCSYAMCSSFLNQAYRKNYLPKAVVFTVCGEQDIEPDDDIGQTGNYLRAYAYFAQQWHYRISSTDWQETSNSSMAIFPSSSTTLDSPQQLYNRVYKDTGEAISYLAASVLASLYLWTLADLNSNATDTGDLSSEFSGVFSRSFYGIVSNNGFGYNEHKPLVVLQYNSEGNNDNIVGPFEAQDNTPVYPMPSWEDRLSKSHRDPTWPYVVIAVSIALVIGGAVTYTAYYYYHTRKNKQQARQQLLSEFIIDMGFLLLEITDFITDGLGLLEVSVFGSFSFKVRIAYAFFFTIAVFASCYNVWVRLRVIQMLWSENKFMIEYLEKIYKKRTIPVARMNKLRNDFTFASRKLEDAKSDMALFLLEDLPFLIINSVILEQSGVSGRGRRILQASILFSAFFLGVKSHSFGRYQKYSKKAKDLKLKAVEHGMSFHQTKMDDNVNFAKFTSKLRKSLNSFKIEKSIPSEKESKEISMQKISEENSRNEPEIHHGFDGNRRRSSRVASNSAKRKDRLRASRDAKINSDMSTGTANASAMDNHAQSHFLRSDAGVSSRSVISRSPKMAKDGCKRGISPLGYKNSVSRDFGSESLMDQKGGISKSLKSINTTEDVIVNLDDLPDEKNSNQPEYSPGDHVQLQAVKNGTRSKNGTDGEKSTKEIKYTHPVPVVSENINAEDLFDRQVSL</sequence>
<dbReference type="InterPro" id="IPR001828">
    <property type="entry name" value="ANF_lig-bd_rcpt"/>
</dbReference>
<dbReference type="Gene3D" id="3.40.50.2300">
    <property type="match status" value="2"/>
</dbReference>
<evidence type="ECO:0000256" key="5">
    <source>
        <dbReference type="SAM" id="MobiDB-lite"/>
    </source>
</evidence>
<evidence type="ECO:0000256" key="4">
    <source>
        <dbReference type="ARBA" id="ARBA00023136"/>
    </source>
</evidence>
<keyword evidence="4 6" id="KW-0472">Membrane</keyword>
<feature type="region of interest" description="Disordered" evidence="5">
    <location>
        <begin position="696"/>
        <end position="810"/>
    </location>
</feature>
<feature type="transmembrane region" description="Helical" evidence="6">
    <location>
        <begin position="517"/>
        <end position="536"/>
    </location>
</feature>
<evidence type="ECO:0000256" key="1">
    <source>
        <dbReference type="ARBA" id="ARBA00004370"/>
    </source>
</evidence>
<feature type="compositionally biased region" description="Polar residues" evidence="5">
    <location>
        <begin position="754"/>
        <end position="771"/>
    </location>
</feature>
<feature type="compositionally biased region" description="Basic and acidic residues" evidence="5">
    <location>
        <begin position="696"/>
        <end position="727"/>
    </location>
</feature>
<keyword evidence="3 6" id="KW-1133">Transmembrane helix</keyword>
<dbReference type="EMBL" id="HBEM01029648">
    <property type="protein sequence ID" value="CAD8461259.1"/>
    <property type="molecule type" value="Transcribed_RNA"/>
</dbReference>
<keyword evidence="7" id="KW-0732">Signal</keyword>
<reference evidence="9" key="1">
    <citation type="submission" date="2021-01" db="EMBL/GenBank/DDBJ databases">
        <authorList>
            <person name="Corre E."/>
            <person name="Pelletier E."/>
            <person name="Niang G."/>
            <person name="Scheremetjew M."/>
            <person name="Finn R."/>
            <person name="Kale V."/>
            <person name="Holt S."/>
            <person name="Cochrane G."/>
            <person name="Meng A."/>
            <person name="Brown T."/>
            <person name="Cohen L."/>
        </authorList>
    </citation>
    <scope>NUCLEOTIDE SEQUENCE</scope>
    <source>
        <strain evidence="9">CCMP2058</strain>
    </source>
</reference>
<feature type="signal peptide" evidence="7">
    <location>
        <begin position="1"/>
        <end position="16"/>
    </location>
</feature>
<dbReference type="AlphaFoldDB" id="A0A7S0DPB9"/>
<dbReference type="GO" id="GO:0016020">
    <property type="term" value="C:membrane"/>
    <property type="evidence" value="ECO:0007669"/>
    <property type="project" value="UniProtKB-SubCell"/>
</dbReference>
<evidence type="ECO:0000256" key="6">
    <source>
        <dbReference type="SAM" id="Phobius"/>
    </source>
</evidence>
<keyword evidence="2 6" id="KW-0812">Transmembrane</keyword>
<dbReference type="InterPro" id="IPR028082">
    <property type="entry name" value="Peripla_BP_I"/>
</dbReference>
<dbReference type="SUPFAM" id="SSF53822">
    <property type="entry name" value="Periplasmic binding protein-like I"/>
    <property type="match status" value="1"/>
</dbReference>
<feature type="chain" id="PRO_5031328557" description="Receptor ligand binding region domain-containing protein" evidence="7">
    <location>
        <begin position="17"/>
        <end position="913"/>
    </location>
</feature>
<feature type="compositionally biased region" description="Basic and acidic residues" evidence="5">
    <location>
        <begin position="877"/>
        <end position="890"/>
    </location>
</feature>
<evidence type="ECO:0000256" key="3">
    <source>
        <dbReference type="ARBA" id="ARBA00022989"/>
    </source>
</evidence>
<comment type="subcellular location">
    <subcellularLocation>
        <location evidence="1">Membrane</location>
    </subcellularLocation>
</comment>
<accession>A0A7S0DPB9</accession>
<organism evidence="9">
    <name type="scientific">Amorphochlora amoebiformis</name>
    <dbReference type="NCBI Taxonomy" id="1561963"/>
    <lineage>
        <taxon>Eukaryota</taxon>
        <taxon>Sar</taxon>
        <taxon>Rhizaria</taxon>
        <taxon>Cercozoa</taxon>
        <taxon>Chlorarachniophyceae</taxon>
        <taxon>Amorphochlora</taxon>
    </lineage>
</organism>
<evidence type="ECO:0000256" key="2">
    <source>
        <dbReference type="ARBA" id="ARBA00022692"/>
    </source>
</evidence>
<feature type="region of interest" description="Disordered" evidence="5">
    <location>
        <begin position="845"/>
        <end position="892"/>
    </location>
</feature>
<evidence type="ECO:0000256" key="7">
    <source>
        <dbReference type="SAM" id="SignalP"/>
    </source>
</evidence>
<gene>
    <name evidence="9" type="ORF">LAMO00422_LOCUS20217</name>
</gene>
<name>A0A7S0DPB9_9EUKA</name>
<protein>
    <recommendedName>
        <fullName evidence="8">Receptor ligand binding region domain-containing protein</fullName>
    </recommendedName>
</protein>
<feature type="domain" description="Receptor ligand binding region" evidence="8">
    <location>
        <begin position="49"/>
        <end position="287"/>
    </location>
</feature>
<feature type="transmembrane region" description="Helical" evidence="6">
    <location>
        <begin position="439"/>
        <end position="464"/>
    </location>
</feature>
<proteinExistence type="predicted"/>